<reference evidence="3" key="1">
    <citation type="journal article" date="2017" name="bioRxiv">
        <title>Conservation of a gene cluster reveals novel cercosporin biosynthetic mechanisms and extends production to the genus Colletotrichum.</title>
        <authorList>
            <person name="de Jonge R."/>
            <person name="Ebert M.K."/>
            <person name="Huitt-Roehl C.R."/>
            <person name="Pal P."/>
            <person name="Suttle J.C."/>
            <person name="Spanner R.E."/>
            <person name="Neubauer J.D."/>
            <person name="Jurick W.M.II."/>
            <person name="Stott K.A."/>
            <person name="Secor G.A."/>
            <person name="Thomma B.P.H.J."/>
            <person name="Van de Peer Y."/>
            <person name="Townsend C.A."/>
            <person name="Bolton M.D."/>
        </authorList>
    </citation>
    <scope>NUCLEOTIDE SEQUENCE [LARGE SCALE GENOMIC DNA]</scope>
    <source>
        <strain evidence="3">CBS538.71</strain>
    </source>
</reference>
<evidence type="ECO:0008006" key="4">
    <source>
        <dbReference type="Google" id="ProtNLM"/>
    </source>
</evidence>
<dbReference type="EMBL" id="PNEN01000384">
    <property type="protein sequence ID" value="PPJ59559.1"/>
    <property type="molecule type" value="Genomic_DNA"/>
</dbReference>
<feature type="chain" id="PRO_5015479616" description="Ecp2 effector protein domain-containing protein" evidence="1">
    <location>
        <begin position="20"/>
        <end position="194"/>
    </location>
</feature>
<dbReference type="OrthoDB" id="3647054at2759"/>
<comment type="caution">
    <text evidence="2">The sequence shown here is derived from an EMBL/GenBank/DDBJ whole genome shotgun (WGS) entry which is preliminary data.</text>
</comment>
<keyword evidence="1" id="KW-0732">Signal</keyword>
<dbReference type="Proteomes" id="UP000237631">
    <property type="component" value="Unassembled WGS sequence"/>
</dbReference>
<feature type="signal peptide" evidence="1">
    <location>
        <begin position="1"/>
        <end position="19"/>
    </location>
</feature>
<name>A0A2S6CIK3_9PEZI</name>
<evidence type="ECO:0000313" key="3">
    <source>
        <dbReference type="Proteomes" id="UP000237631"/>
    </source>
</evidence>
<evidence type="ECO:0000256" key="1">
    <source>
        <dbReference type="SAM" id="SignalP"/>
    </source>
</evidence>
<evidence type="ECO:0000313" key="2">
    <source>
        <dbReference type="EMBL" id="PPJ59559.1"/>
    </source>
</evidence>
<sequence length="194" mass="21484">MKLIDVLITVLLAASTAAAAAVPSLSASLANTSALVNGAWWVPMPPPGPNAPIPIIPQPNANDKWRIDCVRPSKTTVTRPYDDFWHSIDIFCNYLVDNKIEFEHGEVFGAADSLCDSERCFFVSAKKECDDPIEKTPTWHECIAAFEYPFNSRSTNEHMGPCSHKREQMAGATILTPTGCWNFSVEANEQVLQW</sequence>
<dbReference type="AlphaFoldDB" id="A0A2S6CIK3"/>
<proteinExistence type="predicted"/>
<keyword evidence="3" id="KW-1185">Reference proteome</keyword>
<organism evidence="2 3">
    <name type="scientific">Cercospora berteroae</name>
    <dbReference type="NCBI Taxonomy" id="357750"/>
    <lineage>
        <taxon>Eukaryota</taxon>
        <taxon>Fungi</taxon>
        <taxon>Dikarya</taxon>
        <taxon>Ascomycota</taxon>
        <taxon>Pezizomycotina</taxon>
        <taxon>Dothideomycetes</taxon>
        <taxon>Dothideomycetidae</taxon>
        <taxon>Mycosphaerellales</taxon>
        <taxon>Mycosphaerellaceae</taxon>
        <taxon>Cercospora</taxon>
    </lineage>
</organism>
<protein>
    <recommendedName>
        <fullName evidence="4">Ecp2 effector protein domain-containing protein</fullName>
    </recommendedName>
</protein>
<gene>
    <name evidence="2" type="ORF">CBER1_09806</name>
</gene>
<accession>A0A2S6CIK3</accession>